<proteinExistence type="predicted"/>
<dbReference type="PANTHER" id="PTHR46118">
    <property type="entry name" value="PROTEIN ABHD11"/>
    <property type="match status" value="1"/>
</dbReference>
<dbReference type="Gene3D" id="3.40.50.1820">
    <property type="entry name" value="alpha/beta hydrolase"/>
    <property type="match status" value="1"/>
</dbReference>
<gene>
    <name evidence="3" type="ORF">UFOPK3609_00570</name>
</gene>
<dbReference type="SUPFAM" id="SSF53474">
    <property type="entry name" value="alpha/beta-Hydrolases"/>
    <property type="match status" value="1"/>
</dbReference>
<dbReference type="GO" id="GO:0016787">
    <property type="term" value="F:hydrolase activity"/>
    <property type="evidence" value="ECO:0007669"/>
    <property type="project" value="UniProtKB-KW"/>
</dbReference>
<evidence type="ECO:0000313" key="3">
    <source>
        <dbReference type="EMBL" id="CAB4906411.1"/>
    </source>
</evidence>
<accession>A0A6J7GDH1</accession>
<sequence>MVRGFLLQSLVRDGTTGWRWRLNLPLLARDLGQLRGFPDPPPGAVFERPVLWIAGASSTYVLEEDRARMAELFPAVRLVRVKHAGHWVHSEAPEVFTEAVRRFLVQVERPVS</sequence>
<dbReference type="Pfam" id="PF00561">
    <property type="entry name" value="Abhydrolase_1"/>
    <property type="match status" value="1"/>
</dbReference>
<organism evidence="3">
    <name type="scientific">freshwater metagenome</name>
    <dbReference type="NCBI Taxonomy" id="449393"/>
    <lineage>
        <taxon>unclassified sequences</taxon>
        <taxon>metagenomes</taxon>
        <taxon>ecological metagenomes</taxon>
    </lineage>
</organism>
<protein>
    <submittedName>
        <fullName evidence="3">Unannotated protein</fullName>
    </submittedName>
</protein>
<evidence type="ECO:0000256" key="1">
    <source>
        <dbReference type="ARBA" id="ARBA00022801"/>
    </source>
</evidence>
<dbReference type="PANTHER" id="PTHR46118:SF4">
    <property type="entry name" value="PROTEIN ABHD11"/>
    <property type="match status" value="1"/>
</dbReference>
<feature type="domain" description="AB hydrolase-1" evidence="2">
    <location>
        <begin position="16"/>
        <end position="93"/>
    </location>
</feature>
<dbReference type="InterPro" id="IPR029058">
    <property type="entry name" value="AB_hydrolase_fold"/>
</dbReference>
<reference evidence="3" key="1">
    <citation type="submission" date="2020-05" db="EMBL/GenBank/DDBJ databases">
        <authorList>
            <person name="Chiriac C."/>
            <person name="Salcher M."/>
            <person name="Ghai R."/>
            <person name="Kavagutti S V."/>
        </authorList>
    </citation>
    <scope>NUCLEOTIDE SEQUENCE</scope>
</reference>
<dbReference type="InterPro" id="IPR000073">
    <property type="entry name" value="AB_hydrolase_1"/>
</dbReference>
<evidence type="ECO:0000259" key="2">
    <source>
        <dbReference type="Pfam" id="PF00561"/>
    </source>
</evidence>
<dbReference type="EMBL" id="CAFBMQ010000063">
    <property type="protein sequence ID" value="CAB4906411.1"/>
    <property type="molecule type" value="Genomic_DNA"/>
</dbReference>
<dbReference type="AlphaFoldDB" id="A0A6J7GDH1"/>
<keyword evidence="1" id="KW-0378">Hydrolase</keyword>
<name>A0A6J7GDH1_9ZZZZ</name>